<dbReference type="EMBL" id="QLNT01000030">
    <property type="protein sequence ID" value="KAF3056919.1"/>
    <property type="molecule type" value="Genomic_DNA"/>
</dbReference>
<evidence type="ECO:0000313" key="1">
    <source>
        <dbReference type="EMBL" id="KAF3056919.1"/>
    </source>
</evidence>
<accession>A0A9P5C8K4</accession>
<keyword evidence="2" id="KW-1185">Reference proteome</keyword>
<organism evidence="1 2">
    <name type="scientific">Trichoderma lentiforme</name>
    <dbReference type="NCBI Taxonomy" id="1567552"/>
    <lineage>
        <taxon>Eukaryota</taxon>
        <taxon>Fungi</taxon>
        <taxon>Dikarya</taxon>
        <taxon>Ascomycota</taxon>
        <taxon>Pezizomycotina</taxon>
        <taxon>Sordariomycetes</taxon>
        <taxon>Hypocreomycetidae</taxon>
        <taxon>Hypocreales</taxon>
        <taxon>Hypocreaceae</taxon>
        <taxon>Trichoderma</taxon>
    </lineage>
</organism>
<reference evidence="1 2" key="1">
    <citation type="submission" date="2018-06" db="EMBL/GenBank/DDBJ databases">
        <title>Genome analysis of cellulolytic fungus Trichoderma lentiforme CFAM-422.</title>
        <authorList>
            <person name="Steindorff A.S."/>
            <person name="Formighieri E.F."/>
            <person name="Midorikawa G.E.O."/>
            <person name="Tamietti M.S."/>
            <person name="Ramos E.Z."/>
            <person name="Silva A.S."/>
            <person name="Bon E.P.S."/>
            <person name="Mendes T.D."/>
            <person name="Damaso M.C.T."/>
            <person name="Favaro L.C.L."/>
        </authorList>
    </citation>
    <scope>NUCLEOTIDE SEQUENCE [LARGE SCALE GENOMIC DNA]</scope>
    <source>
        <strain evidence="1 2">CFAM-422</strain>
    </source>
</reference>
<comment type="caution">
    <text evidence="1">The sequence shown here is derived from an EMBL/GenBank/DDBJ whole genome shotgun (WGS) entry which is preliminary data.</text>
</comment>
<gene>
    <name evidence="1" type="ORF">CFAM422_012531</name>
</gene>
<proteinExistence type="predicted"/>
<sequence length="68" mass="7273">MRNSPESKFGVHQSVVAIPIGSHPVPAQALPALGDLDQSTPANQTAQVPPGQGFEVYNMVSTRPFRVF</sequence>
<protein>
    <submittedName>
        <fullName evidence="1">Uncharacterized protein</fullName>
    </submittedName>
</protein>
<dbReference type="AlphaFoldDB" id="A0A9P5C8K4"/>
<evidence type="ECO:0000313" key="2">
    <source>
        <dbReference type="Proteomes" id="UP000801864"/>
    </source>
</evidence>
<name>A0A9P5C8K4_9HYPO</name>
<dbReference type="Proteomes" id="UP000801864">
    <property type="component" value="Unassembled WGS sequence"/>
</dbReference>